<evidence type="ECO:0000256" key="5">
    <source>
        <dbReference type="PROSITE-ProRule" id="PRU00552"/>
    </source>
</evidence>
<keyword evidence="6" id="KW-0694">RNA-binding</keyword>
<comment type="domain">
    <text evidence="6">The Q motif is unique to and characteristic of the DEAD box family of RNA helicases and controls ATP binding and hydrolysis.</text>
</comment>
<keyword evidence="4 6" id="KW-0067">ATP-binding</keyword>
<feature type="compositionally biased region" description="Acidic residues" evidence="7">
    <location>
        <begin position="488"/>
        <end position="501"/>
    </location>
</feature>
<name>A0A5J4XAW2_9EUKA</name>
<proteinExistence type="inferred from homology"/>
<dbReference type="GO" id="GO:0005524">
    <property type="term" value="F:ATP binding"/>
    <property type="evidence" value="ECO:0007669"/>
    <property type="project" value="UniProtKB-UniRule"/>
</dbReference>
<keyword evidence="1 6" id="KW-0547">Nucleotide-binding</keyword>
<evidence type="ECO:0000256" key="2">
    <source>
        <dbReference type="ARBA" id="ARBA00022801"/>
    </source>
</evidence>
<dbReference type="SUPFAM" id="SSF52540">
    <property type="entry name" value="P-loop containing nucleoside triphosphate hydrolases"/>
    <property type="match status" value="1"/>
</dbReference>
<evidence type="ECO:0000313" key="11">
    <source>
        <dbReference type="Proteomes" id="UP000324800"/>
    </source>
</evidence>
<dbReference type="GO" id="GO:0003723">
    <property type="term" value="F:RNA binding"/>
    <property type="evidence" value="ECO:0007669"/>
    <property type="project" value="UniProtKB-UniRule"/>
</dbReference>
<gene>
    <name evidence="10" type="ORF">EZS28_000516</name>
</gene>
<dbReference type="SMART" id="SM00487">
    <property type="entry name" value="DEXDc"/>
    <property type="match status" value="1"/>
</dbReference>
<dbReference type="GO" id="GO:0003724">
    <property type="term" value="F:RNA helicase activity"/>
    <property type="evidence" value="ECO:0007669"/>
    <property type="project" value="UniProtKB-EC"/>
</dbReference>
<dbReference type="PROSITE" id="PS51195">
    <property type="entry name" value="Q_MOTIF"/>
    <property type="match status" value="1"/>
</dbReference>
<protein>
    <recommendedName>
        <fullName evidence="6">ATP-dependent RNA helicase</fullName>
        <ecNumber evidence="6">3.6.4.13</ecNumber>
    </recommendedName>
</protein>
<feature type="compositionally biased region" description="Basic and acidic residues" evidence="7">
    <location>
        <begin position="358"/>
        <end position="383"/>
    </location>
</feature>
<dbReference type="PROSITE" id="PS51192">
    <property type="entry name" value="HELICASE_ATP_BIND_1"/>
    <property type="match status" value="1"/>
</dbReference>
<dbReference type="Pfam" id="PF00270">
    <property type="entry name" value="DEAD"/>
    <property type="match status" value="1"/>
</dbReference>
<dbReference type="PANTHER" id="PTHR24031">
    <property type="entry name" value="RNA HELICASE"/>
    <property type="match status" value="1"/>
</dbReference>
<sequence>MEEWEALNVDQRIISALERLKFDHPTEIQQRAIPPAVGGRLKSIVGAAETGSGKTLAYGIPIVQRMLNLQQNNNTIKYSRKRRRLNDLESEESDSSENESNSNSDINDDDDSEILDPDMISKFPGLFDIEELDPISMKPIKQKKKKILQTEEENSPLRALILTPTRELALQVKDHISHIINPKNNKEQHQIGIVALVGGMAEAKQLRLLQQRPEIVVGTPGRVWEAMDMGTSQNKIEPDSQIPSFKNKIVDKQQPWHPYDHISNLSGLCCFAVDEADRMVQQGMTKHLGLIVGKIKEEILRRKTEDQQNNGSRKGKIINSQESNKSDYLHLQTFLFSATLTLPKELRVRNSIKKRQKRSEAKEKQREKKFERRRQQEEKELQIQKKKVEKQKEMKNKQKQRKKEKKQKNQGKVNINIDEDDDEMIDFVKKKKRKRSEDDSDNDSTDISNVNIDSEKDSEESRSDVDSERDIKHKNIKQNTNESSVGSESDDDDESESEISDGEISIFNGVKLPPGLDPKILAFFPFTDAPVIVNLSNIQINQFSSSKSSSSISNQQLERVVPTVSATT</sequence>
<dbReference type="InterPro" id="IPR027417">
    <property type="entry name" value="P-loop_NTPase"/>
</dbReference>
<evidence type="ECO:0000256" key="3">
    <source>
        <dbReference type="ARBA" id="ARBA00022806"/>
    </source>
</evidence>
<feature type="region of interest" description="Disordered" evidence="7">
    <location>
        <begin position="431"/>
        <end position="505"/>
    </location>
</feature>
<feature type="compositionally biased region" description="Low complexity" evidence="7">
    <location>
        <begin position="544"/>
        <end position="556"/>
    </location>
</feature>
<feature type="compositionally biased region" description="Basic residues" evidence="7">
    <location>
        <begin position="397"/>
        <end position="409"/>
    </location>
</feature>
<feature type="region of interest" description="Disordered" evidence="7">
    <location>
        <begin position="351"/>
        <end position="418"/>
    </location>
</feature>
<evidence type="ECO:0000259" key="9">
    <source>
        <dbReference type="PROSITE" id="PS51195"/>
    </source>
</evidence>
<evidence type="ECO:0000256" key="4">
    <source>
        <dbReference type="ARBA" id="ARBA00022840"/>
    </source>
</evidence>
<evidence type="ECO:0000259" key="8">
    <source>
        <dbReference type="PROSITE" id="PS51192"/>
    </source>
</evidence>
<feature type="domain" description="Helicase ATP-binding" evidence="8">
    <location>
        <begin position="35"/>
        <end position="358"/>
    </location>
</feature>
<feature type="region of interest" description="Disordered" evidence="7">
    <location>
        <begin position="544"/>
        <end position="568"/>
    </location>
</feature>
<dbReference type="Proteomes" id="UP000324800">
    <property type="component" value="Unassembled WGS sequence"/>
</dbReference>
<dbReference type="InterPro" id="IPR014014">
    <property type="entry name" value="RNA_helicase_DEAD_Q_motif"/>
</dbReference>
<comment type="caution">
    <text evidence="10">The sequence shown here is derived from an EMBL/GenBank/DDBJ whole genome shotgun (WGS) entry which is preliminary data.</text>
</comment>
<dbReference type="InterPro" id="IPR014001">
    <property type="entry name" value="Helicase_ATP-bd"/>
</dbReference>
<evidence type="ECO:0000256" key="7">
    <source>
        <dbReference type="SAM" id="MobiDB-lite"/>
    </source>
</evidence>
<dbReference type="OrthoDB" id="4310724at2759"/>
<feature type="domain" description="DEAD-box RNA helicase Q" evidence="9">
    <location>
        <begin position="2"/>
        <end position="30"/>
    </location>
</feature>
<dbReference type="AlphaFoldDB" id="A0A5J4XAW2"/>
<dbReference type="EMBL" id="SNRW01000043">
    <property type="protein sequence ID" value="KAA6403946.1"/>
    <property type="molecule type" value="Genomic_DNA"/>
</dbReference>
<feature type="compositionally biased region" description="Basic and acidic residues" evidence="7">
    <location>
        <begin position="453"/>
        <end position="473"/>
    </location>
</feature>
<evidence type="ECO:0000256" key="6">
    <source>
        <dbReference type="RuleBase" id="RU365068"/>
    </source>
</evidence>
<feature type="compositionally biased region" description="Acidic residues" evidence="7">
    <location>
        <begin position="106"/>
        <end position="116"/>
    </location>
</feature>
<feature type="region of interest" description="Disordered" evidence="7">
    <location>
        <begin position="80"/>
        <end position="117"/>
    </location>
</feature>
<dbReference type="Gene3D" id="3.40.50.300">
    <property type="entry name" value="P-loop containing nucleotide triphosphate hydrolases"/>
    <property type="match status" value="1"/>
</dbReference>
<dbReference type="EC" id="3.6.4.13" evidence="6"/>
<organism evidence="10 11">
    <name type="scientific">Streblomastix strix</name>
    <dbReference type="NCBI Taxonomy" id="222440"/>
    <lineage>
        <taxon>Eukaryota</taxon>
        <taxon>Metamonada</taxon>
        <taxon>Preaxostyla</taxon>
        <taxon>Oxymonadida</taxon>
        <taxon>Streblomastigidae</taxon>
        <taxon>Streblomastix</taxon>
    </lineage>
</organism>
<keyword evidence="2 6" id="KW-0378">Hydrolase</keyword>
<comment type="catalytic activity">
    <reaction evidence="6">
        <text>ATP + H2O = ADP + phosphate + H(+)</text>
        <dbReference type="Rhea" id="RHEA:13065"/>
        <dbReference type="ChEBI" id="CHEBI:15377"/>
        <dbReference type="ChEBI" id="CHEBI:15378"/>
        <dbReference type="ChEBI" id="CHEBI:30616"/>
        <dbReference type="ChEBI" id="CHEBI:43474"/>
        <dbReference type="ChEBI" id="CHEBI:456216"/>
        <dbReference type="EC" id="3.6.4.13"/>
    </reaction>
</comment>
<comment type="similarity">
    <text evidence="6">Belongs to the DEAD box helicase family.</text>
</comment>
<dbReference type="GO" id="GO:0016787">
    <property type="term" value="F:hydrolase activity"/>
    <property type="evidence" value="ECO:0007669"/>
    <property type="project" value="UniProtKB-KW"/>
</dbReference>
<reference evidence="10 11" key="1">
    <citation type="submission" date="2019-03" db="EMBL/GenBank/DDBJ databases">
        <title>Single cell metagenomics reveals metabolic interactions within the superorganism composed of flagellate Streblomastix strix and complex community of Bacteroidetes bacteria on its surface.</title>
        <authorList>
            <person name="Treitli S.C."/>
            <person name="Kolisko M."/>
            <person name="Husnik F."/>
            <person name="Keeling P."/>
            <person name="Hampl V."/>
        </authorList>
    </citation>
    <scope>NUCLEOTIDE SEQUENCE [LARGE SCALE GENOMIC DNA]</scope>
    <source>
        <strain evidence="10">ST1C</strain>
    </source>
</reference>
<evidence type="ECO:0000256" key="1">
    <source>
        <dbReference type="ARBA" id="ARBA00022741"/>
    </source>
</evidence>
<evidence type="ECO:0000313" key="10">
    <source>
        <dbReference type="EMBL" id="KAA6403946.1"/>
    </source>
</evidence>
<comment type="function">
    <text evidence="6">RNA helicase.</text>
</comment>
<feature type="compositionally biased region" description="Acidic residues" evidence="7">
    <location>
        <begin position="88"/>
        <end position="97"/>
    </location>
</feature>
<dbReference type="InterPro" id="IPR011545">
    <property type="entry name" value="DEAD/DEAH_box_helicase_dom"/>
</dbReference>
<accession>A0A5J4XAW2</accession>
<feature type="short sequence motif" description="Q motif" evidence="5">
    <location>
        <begin position="2"/>
        <end position="30"/>
    </location>
</feature>
<keyword evidence="3 6" id="KW-0347">Helicase</keyword>